<dbReference type="Pfam" id="PF00395">
    <property type="entry name" value="SLH"/>
    <property type="match status" value="3"/>
</dbReference>
<dbReference type="InterPro" id="IPR001119">
    <property type="entry name" value="SLH_dom"/>
</dbReference>
<evidence type="ECO:0000313" key="5">
    <source>
        <dbReference type="Proteomes" id="UP000607645"/>
    </source>
</evidence>
<keyword evidence="5" id="KW-1185">Reference proteome</keyword>
<evidence type="ECO:0000256" key="2">
    <source>
        <dbReference type="SAM" id="SignalP"/>
    </source>
</evidence>
<evidence type="ECO:0000259" key="3">
    <source>
        <dbReference type="PROSITE" id="PS51272"/>
    </source>
</evidence>
<dbReference type="RefSeq" id="WP_186918808.1">
    <property type="nucleotide sequence ID" value="NZ_JACOPQ010000004.1"/>
</dbReference>
<gene>
    <name evidence="4" type="ORF">H8S62_06335</name>
</gene>
<sequence length="1851" mass="197728">MGKIAHRALALLLTISFVVGLMPAAWAAADGVTVTGGNLMNSIDDTGNSLGYTYIIEATDDEISVEFTDENFLDTSSAPLCQINEDYETIEVKKYSFSGSNTVAFSLNGLQTATPAAVAGYLSGKSDFVFSGIDFYIVYVYTQDQEIFTANFLIYKASASEEPVNADALKSAIDSIPVSGYYTSDDRYNGKDADTITNSQGSFWAEVQSIADEANRVYTSALNGKANQNAVDEQTDKLNQNDPGSALSQALAKCIPTTQVNATGLYETLERHEDAYTGGNPNPSGSSYTDASWENFTTNYENAKELLDSLFYQEGDAIPEGKEAGDATPANTTGRQRDLENAAAVLNAARSDLFLTDYVEILPLWQSAADWLLEQQAKLTAADYTPDSWSAWYNVEDKDENGIGDGAYQVLSALDPSSISTQSAYTAYTQAVAAASTAYYQLEDAGGSVAVHVRVADSFAARYPQYALKDPDSAAFDGTVTLTDDKTIGSLLDAIKFDFTPAESTGNSTVSPCLMAYVNGTLVVDRDASFSRWTGLLINGNGIETGVAAVELHDGDEVVLARVPAPNYKYYTSTIPAAPYETYRSYVSQLEISGGDTMEAEGGAEFSVQVTKTSAVPESGNWGNPLSAGNATIFLSEAKETADEAKAAAAYENTGVVTSSDGTATLSLYKEGWYKLFVADVRDQTPAETTDQTSYTGGEFPGLAAGDSVLLHIVTPSDPASAVATLQKELDAVYNAYEQAFYSEAQWEEITKTYETASAAIASSDLLADAYESQQAAITAIQAVQDANLEENERVNALMTGYLQYLPSAEQVLEGKFYQSDAARMEWAKSLYNGMTEYQKGQLTGLQMAQWNALLSAYGADGSGLPEGPGFTLTIEADHGGKFAACEVNAYARDKENNGTEFITVTEGRDLLETVGTDDQAEFTFGSGKNQDNIIEFQFAIPDGANMQLVSVESSGPQPYSVRERPWDSSGGEAYTYSFLNPRCDFTITINAITEGDLSYSKLTAKNELTEAYNAYSKTAYTAENWSKLTAFYNDGLAAIDAAEDEESIASAKNAAIAAMKTVEEGFLVDETVGELGSVHVIIENTTYSGAPDSLRGTFVDAYVALNHDSTMMSCITAALTREGYGWEGTGGSQGGVNDPGITYISAITYGDDKLEEFDGKNTSGWMGVLNDWFTNEGFASFSASAQQRDYRIVDGDEIRVMFTLEGYGADLGGSWSSSDTSLADLEVDGGTLSPSFDGDVLEYVLVANGSRVSVTPTAANKNYQVKTFLNEKVVERNVDFYRRGESIPVKAGDIIYIGVGEPTWLSMNNQETEAIKYTGTWYTIKVMDSNSAESVVELIDAIPTITYAGYKTQAEAVKLARDAYDALNAEAKTKVTNLNKLTSAEEAIQFYTEIDDVKDLLSKIPSVNKLTTADRGMVQAARNAYDALDEDQKLYITIADVEKFNAAVEWMEEHGSSISGGTIAGVEEMPEEVGETGGGSITITPEASVNSKGEATAKVDAETVEQVLEQAAEDGSISTIVVAPEIDGDASKVTVELPKSSVSDIAGDSLDLTVSTPIAGMTIPSEGLSELAKQSGSTVSFTAESVTVTGAGGSKSDAIRLDVAVNGKSVDTVPGGLTVTVPAADAGSVLVLVAEDGTETIIRKSVTADGEVAGLVDGPCTVKVVDNAKTFTDTSGHWAADAIDFASSRELFNGTSATAFSPNEEMTRAMLVTVLRRMEDEAETAAENAFANIPDDTWYTDAVIWASENGIVNGVAEGHFDPDANITREQLAAMMYRYADFLGMDTAASGSLSRFHDGSQVSPWASDAMKWAVRNGLISGKSPTILDPKGNATRAEVATILQRMTALMVK</sequence>
<keyword evidence="1" id="KW-0677">Repeat</keyword>
<comment type="caution">
    <text evidence="4">The sequence shown here is derived from an EMBL/GenBank/DDBJ whole genome shotgun (WGS) entry which is preliminary data.</text>
</comment>
<feature type="domain" description="SLH" evidence="3">
    <location>
        <begin position="1667"/>
        <end position="1726"/>
    </location>
</feature>
<evidence type="ECO:0000313" key="4">
    <source>
        <dbReference type="EMBL" id="MBC5736626.1"/>
    </source>
</evidence>
<organism evidence="4 5">
    <name type="scientific">Lawsonibacter faecis</name>
    <dbReference type="NCBI Taxonomy" id="2763052"/>
    <lineage>
        <taxon>Bacteria</taxon>
        <taxon>Bacillati</taxon>
        <taxon>Bacillota</taxon>
        <taxon>Clostridia</taxon>
        <taxon>Eubacteriales</taxon>
        <taxon>Oscillospiraceae</taxon>
        <taxon>Lawsonibacter</taxon>
    </lineage>
</organism>
<name>A0A8J6MC95_9FIRM</name>
<evidence type="ECO:0000256" key="1">
    <source>
        <dbReference type="ARBA" id="ARBA00022737"/>
    </source>
</evidence>
<feature type="chain" id="PRO_5035309301" evidence="2">
    <location>
        <begin position="28"/>
        <end position="1851"/>
    </location>
</feature>
<dbReference type="EMBL" id="JACOPQ010000004">
    <property type="protein sequence ID" value="MBC5736626.1"/>
    <property type="molecule type" value="Genomic_DNA"/>
</dbReference>
<reference evidence="4" key="1">
    <citation type="submission" date="2020-08" db="EMBL/GenBank/DDBJ databases">
        <title>Genome public.</title>
        <authorList>
            <person name="Liu C."/>
            <person name="Sun Q."/>
        </authorList>
    </citation>
    <scope>NUCLEOTIDE SEQUENCE</scope>
    <source>
        <strain evidence="4">NSJ-52</strain>
    </source>
</reference>
<accession>A0A8J6MC95</accession>
<keyword evidence="2" id="KW-0732">Signal</keyword>
<dbReference type="PROSITE" id="PS51272">
    <property type="entry name" value="SLH"/>
    <property type="match status" value="3"/>
</dbReference>
<feature type="domain" description="SLH" evidence="3">
    <location>
        <begin position="1793"/>
        <end position="1851"/>
    </location>
</feature>
<protein>
    <submittedName>
        <fullName evidence="4">S-layer homology domain-containing protein</fullName>
    </submittedName>
</protein>
<feature type="domain" description="SLH" evidence="3">
    <location>
        <begin position="1727"/>
        <end position="1790"/>
    </location>
</feature>
<dbReference type="Proteomes" id="UP000607645">
    <property type="component" value="Unassembled WGS sequence"/>
</dbReference>
<proteinExistence type="predicted"/>
<feature type="signal peptide" evidence="2">
    <location>
        <begin position="1"/>
        <end position="27"/>
    </location>
</feature>